<dbReference type="AlphaFoldDB" id="A0ABD5REX8"/>
<evidence type="ECO:0000313" key="2">
    <source>
        <dbReference type="EMBL" id="MFC5368546.1"/>
    </source>
</evidence>
<organism evidence="2 3">
    <name type="scientific">Salinirubrum litoreum</name>
    <dbReference type="NCBI Taxonomy" id="1126234"/>
    <lineage>
        <taxon>Archaea</taxon>
        <taxon>Methanobacteriati</taxon>
        <taxon>Methanobacteriota</taxon>
        <taxon>Stenosarchaea group</taxon>
        <taxon>Halobacteria</taxon>
        <taxon>Halobacteriales</taxon>
        <taxon>Haloferacaceae</taxon>
        <taxon>Salinirubrum</taxon>
    </lineage>
</organism>
<protein>
    <submittedName>
        <fullName evidence="2">Ribbon-helix-helix protein, CopG family</fullName>
    </submittedName>
</protein>
<evidence type="ECO:0000313" key="3">
    <source>
        <dbReference type="Proteomes" id="UP001596201"/>
    </source>
</evidence>
<evidence type="ECO:0000259" key="1">
    <source>
        <dbReference type="Pfam" id="PF01402"/>
    </source>
</evidence>
<proteinExistence type="predicted"/>
<reference evidence="2 3" key="1">
    <citation type="journal article" date="2019" name="Int. J. Syst. Evol. Microbiol.">
        <title>The Global Catalogue of Microorganisms (GCM) 10K type strain sequencing project: providing services to taxonomists for standard genome sequencing and annotation.</title>
        <authorList>
            <consortium name="The Broad Institute Genomics Platform"/>
            <consortium name="The Broad Institute Genome Sequencing Center for Infectious Disease"/>
            <person name="Wu L."/>
            <person name="Ma J."/>
        </authorList>
    </citation>
    <scope>NUCLEOTIDE SEQUENCE [LARGE SCALE GENOMIC DNA]</scope>
    <source>
        <strain evidence="2 3">CGMCC 1.12237</strain>
    </source>
</reference>
<dbReference type="EMBL" id="JBHSKX010000002">
    <property type="protein sequence ID" value="MFC5368546.1"/>
    <property type="molecule type" value="Genomic_DNA"/>
</dbReference>
<dbReference type="Gene3D" id="1.10.1220.10">
    <property type="entry name" value="Met repressor-like"/>
    <property type="match status" value="1"/>
</dbReference>
<dbReference type="InterPro" id="IPR010985">
    <property type="entry name" value="Ribbon_hlx_hlx"/>
</dbReference>
<gene>
    <name evidence="2" type="ORF">ACFPJ5_16595</name>
</gene>
<accession>A0ABD5REX8</accession>
<dbReference type="SUPFAM" id="SSF47598">
    <property type="entry name" value="Ribbon-helix-helix"/>
    <property type="match status" value="1"/>
</dbReference>
<dbReference type="RefSeq" id="WP_227230818.1">
    <property type="nucleotide sequence ID" value="NZ_JAJCVJ010000002.1"/>
</dbReference>
<feature type="domain" description="Ribbon-helix-helix protein CopG" evidence="1">
    <location>
        <begin position="4"/>
        <end position="44"/>
    </location>
</feature>
<dbReference type="InterPro" id="IPR002145">
    <property type="entry name" value="CopG"/>
</dbReference>
<keyword evidence="3" id="KW-1185">Reference proteome</keyword>
<dbReference type="InterPro" id="IPR013321">
    <property type="entry name" value="Arc_rbn_hlx_hlx"/>
</dbReference>
<name>A0ABD5REX8_9EURY</name>
<sequence>MSSKRVNFRLPEKLVEQADIAAEVTHKNRTEILTEALQQYLDEKESDEQFRESVVELYLDGTIGFDALVAIIGRQDAESVRASKELLDEGERLADELADQ</sequence>
<comment type="caution">
    <text evidence="2">The sequence shown here is derived from an EMBL/GenBank/DDBJ whole genome shotgun (WGS) entry which is preliminary data.</text>
</comment>
<dbReference type="Pfam" id="PF01402">
    <property type="entry name" value="RHH_1"/>
    <property type="match status" value="1"/>
</dbReference>
<dbReference type="Proteomes" id="UP001596201">
    <property type="component" value="Unassembled WGS sequence"/>
</dbReference>